<feature type="compositionally biased region" description="Polar residues" evidence="1">
    <location>
        <begin position="112"/>
        <end position="121"/>
    </location>
</feature>
<dbReference type="KEGG" id="ffu:CLAFUR5_02275"/>
<evidence type="ECO:0000313" key="3">
    <source>
        <dbReference type="Proteomes" id="UP000756132"/>
    </source>
</evidence>
<dbReference type="GeneID" id="71982153"/>
<evidence type="ECO:0000313" key="2">
    <source>
        <dbReference type="EMBL" id="UJO11029.1"/>
    </source>
</evidence>
<dbReference type="Proteomes" id="UP000756132">
    <property type="component" value="Chromosome 1"/>
</dbReference>
<protein>
    <submittedName>
        <fullName evidence="2">Uncharacterized protein</fullName>
    </submittedName>
</protein>
<evidence type="ECO:0000256" key="1">
    <source>
        <dbReference type="SAM" id="MobiDB-lite"/>
    </source>
</evidence>
<dbReference type="RefSeq" id="XP_047755395.1">
    <property type="nucleotide sequence ID" value="XM_047901423.1"/>
</dbReference>
<feature type="compositionally biased region" description="Polar residues" evidence="1">
    <location>
        <begin position="1"/>
        <end position="12"/>
    </location>
</feature>
<reference evidence="2" key="1">
    <citation type="submission" date="2021-12" db="EMBL/GenBank/DDBJ databases">
        <authorList>
            <person name="Zaccaron A."/>
            <person name="Stergiopoulos I."/>
        </authorList>
    </citation>
    <scope>NUCLEOTIDE SEQUENCE</scope>
    <source>
        <strain evidence="2">Race5_Kim</strain>
    </source>
</reference>
<gene>
    <name evidence="2" type="ORF">CLAFUR5_02275</name>
</gene>
<feature type="compositionally biased region" description="Low complexity" evidence="1">
    <location>
        <begin position="70"/>
        <end position="98"/>
    </location>
</feature>
<reference evidence="2" key="2">
    <citation type="journal article" date="2022" name="Microb. Genom.">
        <title>A chromosome-scale genome assembly of the tomato pathogen Cladosporium fulvum reveals a compartmentalized genome architecture and the presence of a dispensable chromosome.</title>
        <authorList>
            <person name="Zaccaron A.Z."/>
            <person name="Chen L.H."/>
            <person name="Samaras A."/>
            <person name="Stergiopoulos I."/>
        </authorList>
    </citation>
    <scope>NUCLEOTIDE SEQUENCE</scope>
    <source>
        <strain evidence="2">Race5_Kim</strain>
    </source>
</reference>
<name>A0A9Q8L579_PASFU</name>
<accession>A0A9Q8L579</accession>
<sequence length="136" mass="14234">MSQRSSESTASQETSINTAINSSSTSITEADKPVFSTPGFSKVERSAMVPGEAVAADEVDMKNAENYTTSKESSSSFFSSSSSSKQEGSSSFFSSSSSRNEASNFFGDDVVSPTQVTTTTEPDGKDFPGAFPSELG</sequence>
<dbReference type="AlphaFoldDB" id="A0A9Q8L579"/>
<feature type="region of interest" description="Disordered" evidence="1">
    <location>
        <begin position="1"/>
        <end position="136"/>
    </location>
</feature>
<organism evidence="2 3">
    <name type="scientific">Passalora fulva</name>
    <name type="common">Tomato leaf mold</name>
    <name type="synonym">Cladosporium fulvum</name>
    <dbReference type="NCBI Taxonomy" id="5499"/>
    <lineage>
        <taxon>Eukaryota</taxon>
        <taxon>Fungi</taxon>
        <taxon>Dikarya</taxon>
        <taxon>Ascomycota</taxon>
        <taxon>Pezizomycotina</taxon>
        <taxon>Dothideomycetes</taxon>
        <taxon>Dothideomycetidae</taxon>
        <taxon>Mycosphaerellales</taxon>
        <taxon>Mycosphaerellaceae</taxon>
        <taxon>Fulvia</taxon>
    </lineage>
</organism>
<feature type="compositionally biased region" description="Low complexity" evidence="1">
    <location>
        <begin position="13"/>
        <end position="28"/>
    </location>
</feature>
<dbReference type="EMBL" id="CP090163">
    <property type="protein sequence ID" value="UJO11029.1"/>
    <property type="molecule type" value="Genomic_DNA"/>
</dbReference>
<proteinExistence type="predicted"/>
<keyword evidence="3" id="KW-1185">Reference proteome</keyword>